<reference evidence="4" key="1">
    <citation type="submission" date="2016-10" db="EMBL/GenBank/DDBJ databases">
        <title>Frankia sp. NRRL B-16386 Genome sequencing.</title>
        <authorList>
            <person name="Ghodhbane-Gtari F."/>
            <person name="Swanson E."/>
            <person name="Gueddou A."/>
            <person name="Hezbri K."/>
            <person name="Ktari K."/>
            <person name="Nouioui I."/>
            <person name="Morris K."/>
            <person name="Simpson S."/>
            <person name="Abebe-Akele F."/>
            <person name="Thomas K."/>
            <person name="Gtari M."/>
            <person name="Tisa L.S."/>
        </authorList>
    </citation>
    <scope>NUCLEOTIDE SEQUENCE [LARGE SCALE GENOMIC DNA]</scope>
    <source>
        <strain evidence="4">NRRL B-16386</strain>
    </source>
</reference>
<dbReference type="PANTHER" id="PTHR47505">
    <property type="entry name" value="DNA UTILIZATION PROTEIN YHGH"/>
    <property type="match status" value="1"/>
</dbReference>
<dbReference type="Pfam" id="PF00156">
    <property type="entry name" value="Pribosyltran"/>
    <property type="match status" value="1"/>
</dbReference>
<dbReference type="EMBL" id="MOMC01000012">
    <property type="protein sequence ID" value="ONH32299.1"/>
    <property type="molecule type" value="Genomic_DNA"/>
</dbReference>
<dbReference type="AlphaFoldDB" id="A0A1V2IHA3"/>
<feature type="domain" description="Phosphoribosyltransferase" evidence="2">
    <location>
        <begin position="188"/>
        <end position="232"/>
    </location>
</feature>
<evidence type="ECO:0000313" key="4">
    <source>
        <dbReference type="Proteomes" id="UP000188929"/>
    </source>
</evidence>
<dbReference type="InterPro" id="IPR000836">
    <property type="entry name" value="PRTase_dom"/>
</dbReference>
<dbReference type="PANTHER" id="PTHR47505:SF1">
    <property type="entry name" value="DNA UTILIZATION PROTEIN YHGH"/>
    <property type="match status" value="1"/>
</dbReference>
<dbReference type="InterPro" id="IPR051910">
    <property type="entry name" value="ComF/GntX_DNA_util-trans"/>
</dbReference>
<evidence type="ECO:0000259" key="2">
    <source>
        <dbReference type="Pfam" id="PF00156"/>
    </source>
</evidence>
<dbReference type="STRING" id="1834516.BL253_05675"/>
<comment type="similarity">
    <text evidence="1">Belongs to the ComF/GntX family.</text>
</comment>
<proteinExistence type="inferred from homology"/>
<dbReference type="Gene3D" id="3.40.50.2020">
    <property type="match status" value="1"/>
</dbReference>
<dbReference type="InterPro" id="IPR029057">
    <property type="entry name" value="PRTase-like"/>
</dbReference>
<comment type="caution">
    <text evidence="3">The sequence shown here is derived from an EMBL/GenBank/DDBJ whole genome shotgun (WGS) entry which is preliminary data.</text>
</comment>
<keyword evidence="4" id="KW-1185">Reference proteome</keyword>
<protein>
    <recommendedName>
        <fullName evidence="2">Phosphoribosyltransferase domain-containing protein</fullName>
    </recommendedName>
</protein>
<evidence type="ECO:0000256" key="1">
    <source>
        <dbReference type="ARBA" id="ARBA00008007"/>
    </source>
</evidence>
<accession>A0A1V2IHA3</accession>
<name>A0A1V2IHA3_9ACTN</name>
<dbReference type="Proteomes" id="UP000188929">
    <property type="component" value="Unassembled WGS sequence"/>
</dbReference>
<sequence length="248" mass="24324">MADLVLPRACAGCGRAGAAVCTACDVALAGPPILAAPGSAATPGRRGPPPCVAAARYAGPAGSLVIAYKERGRLDLTGPLGGALARAVSAALAVTRPVGGPGGATVLLVPVPASRAALRQRGFDHVGRVAAAAARVATRAGTPTWVAPLLRPVRRTADQAGLGARERAVNVAGAFAARPAAAARVAAARGVDVVVVDDVATTGATLAEAVRALRQVGVPVLAAAVIAAAGGTPARRRVRLPTTRVPDG</sequence>
<organism evidence="3 4">
    <name type="scientific">Pseudofrankia asymbiotica</name>
    <dbReference type="NCBI Taxonomy" id="1834516"/>
    <lineage>
        <taxon>Bacteria</taxon>
        <taxon>Bacillati</taxon>
        <taxon>Actinomycetota</taxon>
        <taxon>Actinomycetes</taxon>
        <taxon>Frankiales</taxon>
        <taxon>Frankiaceae</taxon>
        <taxon>Pseudofrankia</taxon>
    </lineage>
</organism>
<gene>
    <name evidence="3" type="ORF">BL253_05675</name>
</gene>
<evidence type="ECO:0000313" key="3">
    <source>
        <dbReference type="EMBL" id="ONH32299.1"/>
    </source>
</evidence>
<dbReference type="SUPFAM" id="SSF53271">
    <property type="entry name" value="PRTase-like"/>
    <property type="match status" value="1"/>
</dbReference>